<sequence length="105" mass="11851">MITVTQFDGYPILVYEKNGKKYMYLAGCPHKKRPITANGYKIEGDNIVCPFHKAVFSLLTGELVKQPESKTPCSEDCKLIKVEIIDGKAKFEKEPFIPELPKKSS</sequence>
<dbReference type="CDD" id="cd03467">
    <property type="entry name" value="Rieske"/>
    <property type="match status" value="1"/>
</dbReference>
<gene>
    <name evidence="6" type="ORF">DFR86_11280</name>
</gene>
<keyword evidence="1" id="KW-0001">2Fe-2S</keyword>
<dbReference type="KEGG" id="asul:DFR86_11280"/>
<proteinExistence type="predicted"/>
<reference evidence="6 7" key="1">
    <citation type="submission" date="2018-05" db="EMBL/GenBank/DDBJ databases">
        <title>Complete Genome Sequences of Extremely Thermoacidophilic, Metal-Mobilizing Type-Strain Members of the Archaeal Family Sulfolobaceae: Acidianus brierleyi DSM-1651T, Acidianus sulfidivorans DSM-18786T, Metallosphaera hakonensis DSM-7519T, and Metallosphaera prunae DSM-10039T.</title>
        <authorList>
            <person name="Counts J.A."/>
            <person name="Kelly R.M."/>
        </authorList>
    </citation>
    <scope>NUCLEOTIDE SEQUENCE [LARGE SCALE GENOMIC DNA]</scope>
    <source>
        <strain evidence="6 7">JP7</strain>
    </source>
</reference>
<evidence type="ECO:0000256" key="1">
    <source>
        <dbReference type="ARBA" id="ARBA00022714"/>
    </source>
</evidence>
<evidence type="ECO:0000313" key="6">
    <source>
        <dbReference type="EMBL" id="AWR98059.1"/>
    </source>
</evidence>
<feature type="domain" description="Rieske" evidence="5">
    <location>
        <begin position="1"/>
        <end position="91"/>
    </location>
</feature>
<dbReference type="GeneID" id="36838559"/>
<dbReference type="EMBL" id="CP029288">
    <property type="protein sequence ID" value="AWR98059.1"/>
    <property type="molecule type" value="Genomic_DNA"/>
</dbReference>
<dbReference type="InterPro" id="IPR017941">
    <property type="entry name" value="Rieske_2Fe-2S"/>
</dbReference>
<dbReference type="InterPro" id="IPR036922">
    <property type="entry name" value="Rieske_2Fe-2S_sf"/>
</dbReference>
<protein>
    <recommendedName>
        <fullName evidence="5">Rieske domain-containing protein</fullName>
    </recommendedName>
</protein>
<dbReference type="PROSITE" id="PS51296">
    <property type="entry name" value="RIESKE"/>
    <property type="match status" value="1"/>
</dbReference>
<dbReference type="GO" id="GO:0051537">
    <property type="term" value="F:2 iron, 2 sulfur cluster binding"/>
    <property type="evidence" value="ECO:0007669"/>
    <property type="project" value="UniProtKB-KW"/>
</dbReference>
<evidence type="ECO:0000256" key="4">
    <source>
        <dbReference type="ARBA" id="ARBA00023014"/>
    </source>
</evidence>
<evidence type="ECO:0000256" key="2">
    <source>
        <dbReference type="ARBA" id="ARBA00022723"/>
    </source>
</evidence>
<keyword evidence="7" id="KW-1185">Reference proteome</keyword>
<dbReference type="GO" id="GO:0046872">
    <property type="term" value="F:metal ion binding"/>
    <property type="evidence" value="ECO:0007669"/>
    <property type="project" value="UniProtKB-KW"/>
</dbReference>
<organism evidence="6 7">
    <name type="scientific">Acidianus sulfidivorans JP7</name>
    <dbReference type="NCBI Taxonomy" id="619593"/>
    <lineage>
        <taxon>Archaea</taxon>
        <taxon>Thermoproteota</taxon>
        <taxon>Thermoprotei</taxon>
        <taxon>Sulfolobales</taxon>
        <taxon>Sulfolobaceae</taxon>
        <taxon>Acidianus</taxon>
    </lineage>
</organism>
<keyword evidence="2" id="KW-0479">Metal-binding</keyword>
<keyword evidence="3" id="KW-0408">Iron</keyword>
<evidence type="ECO:0000313" key="7">
    <source>
        <dbReference type="Proteomes" id="UP000248410"/>
    </source>
</evidence>
<dbReference type="SUPFAM" id="SSF50022">
    <property type="entry name" value="ISP domain"/>
    <property type="match status" value="1"/>
</dbReference>
<dbReference type="AlphaFoldDB" id="A0A2U9IPT1"/>
<dbReference type="Gene3D" id="2.102.10.10">
    <property type="entry name" value="Rieske [2Fe-2S] iron-sulphur domain"/>
    <property type="match status" value="1"/>
</dbReference>
<dbReference type="Proteomes" id="UP000248410">
    <property type="component" value="Chromosome"/>
</dbReference>
<accession>A0A2U9IPT1</accession>
<dbReference type="RefSeq" id="WP_110380949.1">
    <property type="nucleotide sequence ID" value="NZ_CP029288.2"/>
</dbReference>
<dbReference type="Pfam" id="PF00355">
    <property type="entry name" value="Rieske"/>
    <property type="match status" value="1"/>
</dbReference>
<evidence type="ECO:0000259" key="5">
    <source>
        <dbReference type="PROSITE" id="PS51296"/>
    </source>
</evidence>
<dbReference type="OrthoDB" id="6837at2157"/>
<evidence type="ECO:0000256" key="3">
    <source>
        <dbReference type="ARBA" id="ARBA00023004"/>
    </source>
</evidence>
<keyword evidence="4" id="KW-0411">Iron-sulfur</keyword>
<name>A0A2U9IPT1_9CREN</name>